<sequence>MYDKYRNAKYPLYIEYFIEVLTPAAELSLHFQREAIDVVGAVRGIKIFFRITGRVKKFIDLVNSENADHTHCMYREVKLTYVEQAKNSLNNANNGILSQILECFTPRFDKTDNLFNALVKVLDTEVYPEVGVDDPTPRKNVCACAEI</sequence>
<proteinExistence type="predicted"/>
<evidence type="ECO:0000313" key="1">
    <source>
        <dbReference type="EMBL" id="KAJ7394708.1"/>
    </source>
</evidence>
<reference evidence="1" key="1">
    <citation type="submission" date="2023-01" db="EMBL/GenBank/DDBJ databases">
        <title>Genome assembly of the deep-sea coral Lophelia pertusa.</title>
        <authorList>
            <person name="Herrera S."/>
            <person name="Cordes E."/>
        </authorList>
    </citation>
    <scope>NUCLEOTIDE SEQUENCE</scope>
    <source>
        <strain evidence="1">USNM1676648</strain>
        <tissue evidence="1">Polyp</tissue>
    </source>
</reference>
<dbReference type="EMBL" id="MU825396">
    <property type="protein sequence ID" value="KAJ7394708.1"/>
    <property type="molecule type" value="Genomic_DNA"/>
</dbReference>
<dbReference type="AlphaFoldDB" id="A0A9X0DDG4"/>
<accession>A0A9X0DDG4</accession>
<protein>
    <submittedName>
        <fullName evidence="1">Uncharacterized protein</fullName>
    </submittedName>
</protein>
<gene>
    <name evidence="1" type="ORF">OS493_000534</name>
</gene>
<dbReference type="Proteomes" id="UP001163046">
    <property type="component" value="Unassembled WGS sequence"/>
</dbReference>
<dbReference type="OrthoDB" id="5987870at2759"/>
<organism evidence="1 2">
    <name type="scientific">Desmophyllum pertusum</name>
    <dbReference type="NCBI Taxonomy" id="174260"/>
    <lineage>
        <taxon>Eukaryota</taxon>
        <taxon>Metazoa</taxon>
        <taxon>Cnidaria</taxon>
        <taxon>Anthozoa</taxon>
        <taxon>Hexacorallia</taxon>
        <taxon>Scleractinia</taxon>
        <taxon>Caryophylliina</taxon>
        <taxon>Caryophylliidae</taxon>
        <taxon>Desmophyllum</taxon>
    </lineage>
</organism>
<name>A0A9X0DDG4_9CNID</name>
<comment type="caution">
    <text evidence="1">The sequence shown here is derived from an EMBL/GenBank/DDBJ whole genome shotgun (WGS) entry which is preliminary data.</text>
</comment>
<evidence type="ECO:0000313" key="2">
    <source>
        <dbReference type="Proteomes" id="UP001163046"/>
    </source>
</evidence>
<keyword evidence="2" id="KW-1185">Reference proteome</keyword>